<feature type="transmembrane region" description="Helical" evidence="9">
    <location>
        <begin position="260"/>
        <end position="284"/>
    </location>
</feature>
<evidence type="ECO:0000256" key="4">
    <source>
        <dbReference type="ARBA" id="ARBA00022692"/>
    </source>
</evidence>
<evidence type="ECO:0000256" key="2">
    <source>
        <dbReference type="ARBA" id="ARBA00008572"/>
    </source>
</evidence>
<dbReference type="GeneID" id="116299845"/>
<feature type="transmembrane region" description="Helical" evidence="9">
    <location>
        <begin position="478"/>
        <end position="497"/>
    </location>
</feature>
<feature type="transmembrane region" description="Helical" evidence="9">
    <location>
        <begin position="220"/>
        <end position="239"/>
    </location>
</feature>
<feature type="transmembrane region" description="Helical" evidence="9">
    <location>
        <begin position="354"/>
        <end position="375"/>
    </location>
</feature>
<evidence type="ECO:0000259" key="10">
    <source>
        <dbReference type="Pfam" id="PF13906"/>
    </source>
</evidence>
<feature type="domain" description="Cationic amino acid transporter C-terminal" evidence="10">
    <location>
        <begin position="508"/>
        <end position="558"/>
    </location>
</feature>
<dbReference type="PIRSF" id="PIRSF006060">
    <property type="entry name" value="AA_transporter"/>
    <property type="match status" value="1"/>
</dbReference>
<sequence length="616" mass="67544">MAQYLETLGRKKPFEPRTFAETHLARRLNKLDLTSLGVAATLGAGIYVVTGVVARNISGPGIVISFLIAGVASLLSALCYAEFASRVPKTGSAYIYSYVTIGEFCAFVVGWNLILEYLIGTSSLARGWTEYLDSLLDGRYQNFTAEHIGHMHAPLIAKFPDFLALFLVLLVTIPLCLGVSVTARANNVVTAVNLVVILFISIVGFSLAVKQNWTNNFLPYGFSGVLAGAATCFFSFIGFDVIATSAEEAINPTKDLPLSMVLTIGICFIAYFGVSAALTLMWPYNLLPERGALPKVFALRGAAWAQYIIAVGALCGLTASLIGGLFPLPRLFYAMANDGLIFKWLARIHPKTEVPIIATVVSGVLAGFLALIFELQELVEMMSIGTLLAYTVVAFCVLLLRYKPGTIGVTMTTLSDSEPPLVTKNERIKLLADPTKSPTEETSLRATICICIASALFIFASALGIWGQDAILAHKGWAIFLACVIGVLILVTLMYLFRQPKNETPLPFMVPLVPWIPLLSIFVNIFLMLKLSYLTWIRFAVWMVIGMCIYFFYGIRHSVEGQRQKELGNYIPLQQVDEKDPKETSEEPQPKTDEDKPEAAKEKTSDDKRDEFSTPS</sequence>
<evidence type="ECO:0000256" key="5">
    <source>
        <dbReference type="ARBA" id="ARBA00022989"/>
    </source>
</evidence>
<feature type="transmembrane region" description="Helical" evidence="9">
    <location>
        <begin position="304"/>
        <end position="333"/>
    </location>
</feature>
<dbReference type="Proteomes" id="UP000515163">
    <property type="component" value="Unplaced"/>
</dbReference>
<keyword evidence="3" id="KW-0813">Transport</keyword>
<protein>
    <submittedName>
        <fullName evidence="12">Cationic amino acid transporter 2-like isoform X2</fullName>
    </submittedName>
</protein>
<feature type="region of interest" description="Disordered" evidence="8">
    <location>
        <begin position="572"/>
        <end position="616"/>
    </location>
</feature>
<dbReference type="Pfam" id="PF13906">
    <property type="entry name" value="AA_permease_C"/>
    <property type="match status" value="1"/>
</dbReference>
<feature type="transmembrane region" description="Helical" evidence="9">
    <location>
        <begin position="509"/>
        <end position="529"/>
    </location>
</feature>
<dbReference type="RefSeq" id="XP_031564424.1">
    <property type="nucleotide sequence ID" value="XM_031708564.1"/>
</dbReference>
<dbReference type="FunFam" id="1.20.1740.10:FF:000010">
    <property type="entry name" value="probable cationic amino acid transporter"/>
    <property type="match status" value="1"/>
</dbReference>
<feature type="compositionally biased region" description="Basic and acidic residues" evidence="8">
    <location>
        <begin position="576"/>
        <end position="616"/>
    </location>
</feature>
<dbReference type="Pfam" id="PF13520">
    <property type="entry name" value="AA_permease_2"/>
    <property type="match status" value="1"/>
</dbReference>
<organism evidence="11 12">
    <name type="scientific">Actinia tenebrosa</name>
    <name type="common">Australian red waratah sea anemone</name>
    <dbReference type="NCBI Taxonomy" id="6105"/>
    <lineage>
        <taxon>Eukaryota</taxon>
        <taxon>Metazoa</taxon>
        <taxon>Cnidaria</taxon>
        <taxon>Anthozoa</taxon>
        <taxon>Hexacorallia</taxon>
        <taxon>Actiniaria</taxon>
        <taxon>Actiniidae</taxon>
        <taxon>Actinia</taxon>
    </lineage>
</organism>
<dbReference type="GO" id="GO:0015171">
    <property type="term" value="F:amino acid transmembrane transporter activity"/>
    <property type="evidence" value="ECO:0007669"/>
    <property type="project" value="TreeGrafter"/>
</dbReference>
<evidence type="ECO:0000313" key="11">
    <source>
        <dbReference type="Proteomes" id="UP000515163"/>
    </source>
</evidence>
<proteinExistence type="inferred from homology"/>
<comment type="subcellular location">
    <subcellularLocation>
        <location evidence="1">Endomembrane system</location>
        <topology evidence="1">Multi-pass membrane protein</topology>
    </subcellularLocation>
</comment>
<dbReference type="AlphaFoldDB" id="A0A6P8I778"/>
<gene>
    <name evidence="12" type="primary">LOC116299845</name>
</gene>
<evidence type="ECO:0000256" key="9">
    <source>
        <dbReference type="SAM" id="Phobius"/>
    </source>
</evidence>
<dbReference type="OrthoDB" id="3900342at2759"/>
<evidence type="ECO:0000256" key="8">
    <source>
        <dbReference type="SAM" id="MobiDB-lite"/>
    </source>
</evidence>
<feature type="transmembrane region" description="Helical" evidence="9">
    <location>
        <begin position="33"/>
        <end position="54"/>
    </location>
</feature>
<keyword evidence="5 9" id="KW-1133">Transmembrane helix</keyword>
<dbReference type="PANTHER" id="PTHR43243">
    <property type="entry name" value="INNER MEMBRANE TRANSPORTER YGJI-RELATED"/>
    <property type="match status" value="1"/>
</dbReference>
<comment type="similarity">
    <text evidence="2">Belongs to the amino acid-polyamine-organocation (APC) superfamily. Cationic amino acid transporter (CAT) (TC 2.A.3.3) family.</text>
</comment>
<dbReference type="GO" id="GO:0012505">
    <property type="term" value="C:endomembrane system"/>
    <property type="evidence" value="ECO:0007669"/>
    <property type="project" value="UniProtKB-SubCell"/>
</dbReference>
<feature type="transmembrane region" description="Helical" evidence="9">
    <location>
        <begin position="446"/>
        <end position="466"/>
    </location>
</feature>
<dbReference type="FunFam" id="1.20.1740.10:FF:000024">
    <property type="entry name" value="High affinity cationic amino acid transporter 1"/>
    <property type="match status" value="1"/>
</dbReference>
<feature type="transmembrane region" description="Helical" evidence="9">
    <location>
        <begin position="188"/>
        <end position="208"/>
    </location>
</feature>
<reference evidence="12" key="1">
    <citation type="submission" date="2025-08" db="UniProtKB">
        <authorList>
            <consortium name="RefSeq"/>
        </authorList>
    </citation>
    <scope>IDENTIFICATION</scope>
    <source>
        <tissue evidence="12">Tentacle</tissue>
    </source>
</reference>
<dbReference type="GO" id="GO:0005886">
    <property type="term" value="C:plasma membrane"/>
    <property type="evidence" value="ECO:0007669"/>
    <property type="project" value="TreeGrafter"/>
</dbReference>
<keyword evidence="6 9" id="KW-0472">Membrane</keyword>
<feature type="transmembrane region" description="Helical" evidence="9">
    <location>
        <begin position="60"/>
        <end position="81"/>
    </location>
</feature>
<keyword evidence="4 9" id="KW-0812">Transmembrane</keyword>
<evidence type="ECO:0000256" key="3">
    <source>
        <dbReference type="ARBA" id="ARBA00022448"/>
    </source>
</evidence>
<evidence type="ECO:0000256" key="6">
    <source>
        <dbReference type="ARBA" id="ARBA00023136"/>
    </source>
</evidence>
<keyword evidence="7" id="KW-0325">Glycoprotein</keyword>
<feature type="transmembrane region" description="Helical" evidence="9">
    <location>
        <begin position="93"/>
        <end position="114"/>
    </location>
</feature>
<accession>A0A6P8I778</accession>
<name>A0A6P8I778_ACTTE</name>
<dbReference type="InterPro" id="IPR002293">
    <property type="entry name" value="AA/rel_permease1"/>
</dbReference>
<feature type="transmembrane region" description="Helical" evidence="9">
    <location>
        <begin position="535"/>
        <end position="555"/>
    </location>
</feature>
<keyword evidence="11" id="KW-1185">Reference proteome</keyword>
<dbReference type="InterPro" id="IPR029485">
    <property type="entry name" value="CAT_C"/>
</dbReference>
<evidence type="ECO:0000256" key="7">
    <source>
        <dbReference type="ARBA" id="ARBA00023180"/>
    </source>
</evidence>
<evidence type="ECO:0000313" key="12">
    <source>
        <dbReference type="RefSeq" id="XP_031564424.1"/>
    </source>
</evidence>
<dbReference type="PANTHER" id="PTHR43243:SF105">
    <property type="entry name" value="CATIONIC AMINO ACID TRANSPORTER C-TERMINAL DOMAIN-CONTAINING PROTEIN"/>
    <property type="match status" value="1"/>
</dbReference>
<evidence type="ECO:0000256" key="1">
    <source>
        <dbReference type="ARBA" id="ARBA00004127"/>
    </source>
</evidence>
<feature type="transmembrane region" description="Helical" evidence="9">
    <location>
        <begin position="381"/>
        <end position="402"/>
    </location>
</feature>
<feature type="transmembrane region" description="Helical" evidence="9">
    <location>
        <begin position="162"/>
        <end position="181"/>
    </location>
</feature>
<dbReference type="Gene3D" id="1.20.1740.10">
    <property type="entry name" value="Amino acid/polyamine transporter I"/>
    <property type="match status" value="2"/>
</dbReference>